<dbReference type="PROSITE" id="PS51408">
    <property type="entry name" value="TRANSFERRIN_LIKE_4"/>
    <property type="match status" value="2"/>
</dbReference>
<dbReference type="PANTHER" id="PTHR11485">
    <property type="entry name" value="TRANSFERRIN"/>
    <property type="match status" value="1"/>
</dbReference>
<dbReference type="Pfam" id="PF00405">
    <property type="entry name" value="Transferrin"/>
    <property type="match status" value="2"/>
</dbReference>
<reference evidence="3" key="2">
    <citation type="submission" date="2016-04" db="UniProtKB">
        <authorList>
            <consortium name="EnsemblMetazoa"/>
        </authorList>
    </citation>
    <scope>IDENTIFICATION</scope>
</reference>
<dbReference type="InterPro" id="IPR001156">
    <property type="entry name" value="Transferrin-like_dom"/>
</dbReference>
<dbReference type="eggNOG" id="ENOG502SKH8">
    <property type="taxonomic scope" value="Eukaryota"/>
</dbReference>
<dbReference type="SMART" id="SM00094">
    <property type="entry name" value="TR_FER"/>
    <property type="match status" value="1"/>
</dbReference>
<keyword evidence="1" id="KW-0732">Signal</keyword>
<feature type="signal peptide" evidence="1">
    <location>
        <begin position="1"/>
        <end position="16"/>
    </location>
</feature>
<reference evidence="4" key="1">
    <citation type="journal article" date="2011" name="PLoS Genet.">
        <title>The genome sequence of the leaf-cutter ant Atta cephalotes reveals insights into its obligate symbiotic lifestyle.</title>
        <authorList>
            <person name="Suen G."/>
            <person name="Teiling C."/>
            <person name="Li L."/>
            <person name="Holt C."/>
            <person name="Abouheif E."/>
            <person name="Bornberg-Bauer E."/>
            <person name="Bouffard P."/>
            <person name="Caldera E.J."/>
            <person name="Cash E."/>
            <person name="Cavanaugh A."/>
            <person name="Denas O."/>
            <person name="Elhaik E."/>
            <person name="Fave M.J."/>
            <person name="Gadau J."/>
            <person name="Gibson J.D."/>
            <person name="Graur D."/>
            <person name="Grubbs K.J."/>
            <person name="Hagen D.E."/>
            <person name="Harkins T.T."/>
            <person name="Helmkampf M."/>
            <person name="Hu H."/>
            <person name="Johnson B.R."/>
            <person name="Kim J."/>
            <person name="Marsh S.E."/>
            <person name="Moeller J.A."/>
            <person name="Munoz-Torres M.C."/>
            <person name="Murphy M.C."/>
            <person name="Naughton M.C."/>
            <person name="Nigam S."/>
            <person name="Overson R."/>
            <person name="Rajakumar R."/>
            <person name="Reese J.T."/>
            <person name="Scott J.J."/>
            <person name="Smith C.R."/>
            <person name="Tao S."/>
            <person name="Tsutsui N.D."/>
            <person name="Viljakainen L."/>
            <person name="Wissler L."/>
            <person name="Yandell M.D."/>
            <person name="Zimmer F."/>
            <person name="Taylor J."/>
            <person name="Slater S.C."/>
            <person name="Clifton S.W."/>
            <person name="Warren W.C."/>
            <person name="Elsik C.G."/>
            <person name="Smith C.D."/>
            <person name="Weinstock G.M."/>
            <person name="Gerardo N.M."/>
            <person name="Currie C.R."/>
        </authorList>
    </citation>
    <scope>NUCLEOTIDE SEQUENCE [LARGE SCALE GENOMIC DNA]</scope>
</reference>
<keyword evidence="4" id="KW-1185">Reference proteome</keyword>
<accession>A0A158NFY7</accession>
<gene>
    <name evidence="3" type="primary">105619538</name>
</gene>
<dbReference type="EMBL" id="ADTU01014841">
    <property type="status" value="NOT_ANNOTATED_CDS"/>
    <property type="molecule type" value="Genomic_DNA"/>
</dbReference>
<dbReference type="KEGG" id="acep:105619538"/>
<dbReference type="PRINTS" id="PR00422">
    <property type="entry name" value="TRANSFERRIN"/>
</dbReference>
<dbReference type="AlphaFoldDB" id="A0A158NFY7"/>
<dbReference type="GO" id="GO:0055037">
    <property type="term" value="C:recycling endosome"/>
    <property type="evidence" value="ECO:0007669"/>
    <property type="project" value="TreeGrafter"/>
</dbReference>
<evidence type="ECO:0000313" key="3">
    <source>
        <dbReference type="EnsemblMetazoa" id="XP_012056445.1"/>
    </source>
</evidence>
<dbReference type="Gene3D" id="3.40.190.10">
    <property type="entry name" value="Periplasmic binding protein-like II"/>
    <property type="match status" value="3"/>
</dbReference>
<dbReference type="OrthoDB" id="8183540at2759"/>
<dbReference type="Proteomes" id="UP000005205">
    <property type="component" value="Unassembled WGS sequence"/>
</dbReference>
<dbReference type="GO" id="GO:0006826">
    <property type="term" value="P:iron ion transport"/>
    <property type="evidence" value="ECO:0007669"/>
    <property type="project" value="TreeGrafter"/>
</dbReference>
<feature type="chain" id="PRO_5007629209" description="Transferrin-like domain-containing protein" evidence="1">
    <location>
        <begin position="17"/>
        <end position="724"/>
    </location>
</feature>
<dbReference type="CDD" id="cd13529">
    <property type="entry name" value="PBP2_transferrin"/>
    <property type="match status" value="1"/>
</dbReference>
<dbReference type="InParanoid" id="A0A158NFY7"/>
<feature type="domain" description="Transferrin-like" evidence="2">
    <location>
        <begin position="25"/>
        <end position="354"/>
    </location>
</feature>
<dbReference type="SUPFAM" id="SSF53850">
    <property type="entry name" value="Periplasmic binding protein-like II"/>
    <property type="match status" value="2"/>
</dbReference>
<protein>
    <recommendedName>
        <fullName evidence="2">Transferrin-like domain-containing protein</fullName>
    </recommendedName>
</protein>
<dbReference type="GO" id="GO:0005615">
    <property type="term" value="C:extracellular space"/>
    <property type="evidence" value="ECO:0007669"/>
    <property type="project" value="TreeGrafter"/>
</dbReference>
<dbReference type="STRING" id="12957.A0A158NFY7"/>
<feature type="domain" description="Transferrin-like" evidence="2">
    <location>
        <begin position="359"/>
        <end position="692"/>
    </location>
</feature>
<name>A0A158NFY7_ATTCE</name>
<proteinExistence type="predicted"/>
<dbReference type="GO" id="GO:0005886">
    <property type="term" value="C:plasma membrane"/>
    <property type="evidence" value="ECO:0007669"/>
    <property type="project" value="TreeGrafter"/>
</dbReference>
<dbReference type="EnsemblMetazoa" id="XM_012201055.1">
    <property type="protein sequence ID" value="XP_012056445.1"/>
    <property type="gene ID" value="LOC105619538"/>
</dbReference>
<evidence type="ECO:0000256" key="1">
    <source>
        <dbReference type="SAM" id="SignalP"/>
    </source>
</evidence>
<dbReference type="PANTHER" id="PTHR11485:SF57">
    <property type="entry name" value="TRANSFERRIN"/>
    <property type="match status" value="1"/>
</dbReference>
<organism evidence="3 4">
    <name type="scientific">Atta cephalotes</name>
    <name type="common">Leafcutter ant</name>
    <dbReference type="NCBI Taxonomy" id="12957"/>
    <lineage>
        <taxon>Eukaryota</taxon>
        <taxon>Metazoa</taxon>
        <taxon>Ecdysozoa</taxon>
        <taxon>Arthropoda</taxon>
        <taxon>Hexapoda</taxon>
        <taxon>Insecta</taxon>
        <taxon>Pterygota</taxon>
        <taxon>Neoptera</taxon>
        <taxon>Endopterygota</taxon>
        <taxon>Hymenoptera</taxon>
        <taxon>Apocrita</taxon>
        <taxon>Aculeata</taxon>
        <taxon>Formicoidea</taxon>
        <taxon>Formicidae</taxon>
        <taxon>Myrmicinae</taxon>
        <taxon>Atta</taxon>
    </lineage>
</organism>
<evidence type="ECO:0000313" key="4">
    <source>
        <dbReference type="Proteomes" id="UP000005205"/>
    </source>
</evidence>
<evidence type="ECO:0000259" key="2">
    <source>
        <dbReference type="PROSITE" id="PS51408"/>
    </source>
</evidence>
<sequence>MGNLVWVILLVAAAHAQDLEKRHFYKFCAPVDVVTESSCIAVQRGNSEVSCLSVSDSSECAIRLAEGKADFGVFNAEELLLINQFYPSDIEPIIQLRHRTKQLEEFEFQMVAVIPTDPTFIHITPRERLERLKDNGFCHPGFSQSQWLNDYILKYFENTLSVNPLQCQDNVTVIENEIINLKNFFGKACRPGEWASNKSIDQELKEKYPELCALCDDTAACSYDNKQHHGHFGALQCLTQSRGKVAYVALHYVQKYLQTNESYQFLCPDGSILPLSTSNPCAWLQQPWSVVAVRKEVAHSLKEKLSNWLYKSNSDWTKSLSRIIQEDSKGVDLTKMTIAAYLKGREIDVENIKTCGKTIRWCTIGDSETNKCKWVAKAAKALGVAPSISCIMSNSTFQCFRDIKENRTDIIVIDSNYGYLARKVYNLSTILYSETEMDKNSVTFAMIREPKEDNYLIKNFQDLNDKKACFPEYGGLSWLSFINAARQNNIISSKSCDYPLLVSELFSGACTPGIEDFDHSSIAIPSNVSSKLCSACKNQNDSSCAANETNRYYGDKGAIQCLIDETGDIAFIETTNIFTIIEPNKYRILCKNGSLAQQSGLNFDEQCALSVTIDSEIVGRKKDDEEISRTDTILALLKLEDWLGYRVNARRSIHIYGPFNGERNLLFKDSSVGLISTSSTKESVVAYKELLDNIEKCSGSSLATANLIFISLVALYHLLSSHVH</sequence>
<dbReference type="GO" id="GO:0005769">
    <property type="term" value="C:early endosome"/>
    <property type="evidence" value="ECO:0007669"/>
    <property type="project" value="TreeGrafter"/>
</dbReference>